<dbReference type="RefSeq" id="WP_042740398.1">
    <property type="nucleotide sequence ID" value="NZ_BKAX01000004.1"/>
</dbReference>
<dbReference type="Proteomes" id="UP000255277">
    <property type="component" value="Unassembled WGS sequence"/>
</dbReference>
<dbReference type="EMBL" id="BKAX01000004">
    <property type="protein sequence ID" value="GEQ06035.1"/>
    <property type="molecule type" value="Genomic_DNA"/>
</dbReference>
<dbReference type="GO" id="GO:0005524">
    <property type="term" value="F:ATP binding"/>
    <property type="evidence" value="ECO:0007669"/>
    <property type="project" value="UniProtKB-KW"/>
</dbReference>
<reference evidence="6 7" key="1">
    <citation type="submission" date="2018-06" db="EMBL/GenBank/DDBJ databases">
        <authorList>
            <consortium name="Pathogen Informatics"/>
            <person name="Doyle S."/>
        </authorList>
    </citation>
    <scope>NUCLEOTIDE SEQUENCE [LARGE SCALE GENOMIC DNA]</scope>
    <source>
        <strain evidence="6 7">NCTC12195</strain>
    </source>
</reference>
<dbReference type="EMBL" id="UHDK01000001">
    <property type="protein sequence ID" value="SUM35090.1"/>
    <property type="molecule type" value="Genomic_DNA"/>
</dbReference>
<dbReference type="Proteomes" id="UP000321057">
    <property type="component" value="Unassembled WGS sequence"/>
</dbReference>
<dbReference type="InterPro" id="IPR050319">
    <property type="entry name" value="ABC_transp_ATP-bind"/>
</dbReference>
<dbReference type="GO" id="GO:0055085">
    <property type="term" value="P:transmembrane transport"/>
    <property type="evidence" value="ECO:0007669"/>
    <property type="project" value="UniProtKB-ARBA"/>
</dbReference>
<sequence>MIECKRVTFNYNKHTVLHDINLTFSSQQKIGIVGESGSGKTTLAHLILGMLKPTAGEINKHGLTMLPIFQNAYDSFNPKRTIQQSMDEAIKYYYQDATKVLTQRLDELLVLMGLDSNLLKRRPEELSGGQLQRLNMIRSFVLEPDILICDEITANLDVISENKMKDILEHYHQLTRKGLMIISHDIAFLQALVDRIVVLKDGYIVDDFMVKDMFADSRNAYTKKLLSLY</sequence>
<evidence type="ECO:0000313" key="5">
    <source>
        <dbReference type="EMBL" id="GEQ06035.1"/>
    </source>
</evidence>
<feature type="domain" description="ABC transporter" evidence="4">
    <location>
        <begin position="2"/>
        <end position="226"/>
    </location>
</feature>
<dbReference type="STRING" id="1293.SH09_15015"/>
<reference evidence="5 8" key="2">
    <citation type="submission" date="2019-07" db="EMBL/GenBank/DDBJ databases">
        <title>Whole genome shotgun sequence of Staphylococcus gallinarum NBRC 109767.</title>
        <authorList>
            <person name="Hosoyama A."/>
            <person name="Uohara A."/>
            <person name="Ohji S."/>
            <person name="Ichikawa N."/>
        </authorList>
    </citation>
    <scope>NUCLEOTIDE SEQUENCE [LARGE SCALE GENOMIC DNA]</scope>
    <source>
        <strain evidence="5 8">NBRC 109767</strain>
    </source>
</reference>
<dbReference type="SUPFAM" id="SSF52540">
    <property type="entry name" value="P-loop containing nucleoside triphosphate hydrolases"/>
    <property type="match status" value="1"/>
</dbReference>
<evidence type="ECO:0000259" key="4">
    <source>
        <dbReference type="PROSITE" id="PS50893"/>
    </source>
</evidence>
<keyword evidence="6" id="KW-0378">Hydrolase</keyword>
<dbReference type="AlphaFoldDB" id="A0A0D0SIJ9"/>
<organism evidence="6 7">
    <name type="scientific">Staphylococcus gallinarum</name>
    <dbReference type="NCBI Taxonomy" id="1293"/>
    <lineage>
        <taxon>Bacteria</taxon>
        <taxon>Bacillati</taxon>
        <taxon>Bacillota</taxon>
        <taxon>Bacilli</taxon>
        <taxon>Bacillales</taxon>
        <taxon>Staphylococcaceae</taxon>
        <taxon>Staphylococcus</taxon>
    </lineage>
</organism>
<dbReference type="SMART" id="SM00382">
    <property type="entry name" value="AAA"/>
    <property type="match status" value="1"/>
</dbReference>
<name>A0A0D0SIJ9_STAGA</name>
<accession>A0A0D0SIJ9</accession>
<dbReference type="EC" id="3.6.3.-" evidence="6"/>
<dbReference type="InterPro" id="IPR027417">
    <property type="entry name" value="P-loop_NTPase"/>
</dbReference>
<dbReference type="InterPro" id="IPR003439">
    <property type="entry name" value="ABC_transporter-like_ATP-bd"/>
</dbReference>
<evidence type="ECO:0000313" key="6">
    <source>
        <dbReference type="EMBL" id="SUM35090.1"/>
    </source>
</evidence>
<keyword evidence="3 5" id="KW-0067">ATP-binding</keyword>
<protein>
    <submittedName>
        <fullName evidence="5">ABC transporter ATP-binding protein</fullName>
    </submittedName>
    <submittedName>
        <fullName evidence="6">Peptide ABC transporter ATPase</fullName>
        <ecNumber evidence="6">3.6.3.-</ecNumber>
    </submittedName>
</protein>
<dbReference type="PROSITE" id="PS00211">
    <property type="entry name" value="ABC_TRANSPORTER_1"/>
    <property type="match status" value="1"/>
</dbReference>
<dbReference type="PANTHER" id="PTHR43776">
    <property type="entry name" value="TRANSPORT ATP-BINDING PROTEIN"/>
    <property type="match status" value="1"/>
</dbReference>
<dbReference type="Pfam" id="PF00005">
    <property type="entry name" value="ABC_tran"/>
    <property type="match status" value="1"/>
</dbReference>
<evidence type="ECO:0000256" key="2">
    <source>
        <dbReference type="ARBA" id="ARBA00022741"/>
    </source>
</evidence>
<proteinExistence type="predicted"/>
<dbReference type="GO" id="GO:0016887">
    <property type="term" value="F:ATP hydrolysis activity"/>
    <property type="evidence" value="ECO:0007669"/>
    <property type="project" value="InterPro"/>
</dbReference>
<dbReference type="OrthoDB" id="9802264at2"/>
<dbReference type="InterPro" id="IPR017871">
    <property type="entry name" value="ABC_transporter-like_CS"/>
</dbReference>
<keyword evidence="1" id="KW-0813">Transport</keyword>
<evidence type="ECO:0000313" key="7">
    <source>
        <dbReference type="Proteomes" id="UP000255277"/>
    </source>
</evidence>
<evidence type="ECO:0000256" key="1">
    <source>
        <dbReference type="ARBA" id="ARBA00022448"/>
    </source>
</evidence>
<gene>
    <name evidence="6" type="primary">ecfA1_2</name>
    <name evidence="6" type="ORF">NCTC12195_04619</name>
    <name evidence="5" type="ORF">SGA02_18630</name>
</gene>
<evidence type="ECO:0000256" key="3">
    <source>
        <dbReference type="ARBA" id="ARBA00022840"/>
    </source>
</evidence>
<evidence type="ECO:0000313" key="8">
    <source>
        <dbReference type="Proteomes" id="UP000321057"/>
    </source>
</evidence>
<dbReference type="PANTHER" id="PTHR43776:SF8">
    <property type="entry name" value="ABC TRANSPORTER, ATP-BINDING PROTEIN"/>
    <property type="match status" value="1"/>
</dbReference>
<dbReference type="Gene3D" id="3.40.50.300">
    <property type="entry name" value="P-loop containing nucleotide triphosphate hydrolases"/>
    <property type="match status" value="1"/>
</dbReference>
<dbReference type="InterPro" id="IPR003593">
    <property type="entry name" value="AAA+_ATPase"/>
</dbReference>
<dbReference type="PROSITE" id="PS50893">
    <property type="entry name" value="ABC_TRANSPORTER_2"/>
    <property type="match status" value="1"/>
</dbReference>
<keyword evidence="2" id="KW-0547">Nucleotide-binding</keyword>
<keyword evidence="8" id="KW-1185">Reference proteome</keyword>